<dbReference type="STRING" id="626523.GCWU000342_01533"/>
<dbReference type="EMBL" id="ACIP02000003">
    <property type="protein sequence ID" value="EEP27988.1"/>
    <property type="molecule type" value="Genomic_DNA"/>
</dbReference>
<name>C4GC46_9FIRM</name>
<dbReference type="AlphaFoldDB" id="C4GC46"/>
<proteinExistence type="predicted"/>
<reference evidence="1" key="1">
    <citation type="submission" date="2009-04" db="EMBL/GenBank/DDBJ databases">
        <authorList>
            <person name="Weinstock G."/>
            <person name="Sodergren E."/>
            <person name="Clifton S."/>
            <person name="Fulton L."/>
            <person name="Fulton B."/>
            <person name="Courtney L."/>
            <person name="Fronick C."/>
            <person name="Harrison M."/>
            <person name="Strong C."/>
            <person name="Farmer C."/>
            <person name="Delahaunty K."/>
            <person name="Markovic C."/>
            <person name="Hall O."/>
            <person name="Minx P."/>
            <person name="Tomlinson C."/>
            <person name="Mitreva M."/>
            <person name="Nelson J."/>
            <person name="Hou S."/>
            <person name="Wollam A."/>
            <person name="Pepin K.H."/>
            <person name="Johnson M."/>
            <person name="Bhonagiri V."/>
            <person name="Nash W.E."/>
            <person name="Warren W."/>
            <person name="Chinwalla A."/>
            <person name="Mardis E.R."/>
            <person name="Wilson R.K."/>
        </authorList>
    </citation>
    <scope>NUCLEOTIDE SEQUENCE [LARGE SCALE GENOMIC DNA]</scope>
    <source>
        <strain evidence="1">DSM 14600</strain>
    </source>
</reference>
<protein>
    <submittedName>
        <fullName evidence="1">Uncharacterized protein</fullName>
    </submittedName>
</protein>
<evidence type="ECO:0000313" key="2">
    <source>
        <dbReference type="Proteomes" id="UP000003494"/>
    </source>
</evidence>
<evidence type="ECO:0000313" key="1">
    <source>
        <dbReference type="EMBL" id="EEP27988.1"/>
    </source>
</evidence>
<dbReference type="Proteomes" id="UP000003494">
    <property type="component" value="Unassembled WGS sequence"/>
</dbReference>
<dbReference type="HOGENOM" id="CLU_2791677_0_0_9"/>
<gene>
    <name evidence="1" type="ORF">GCWU000342_01533</name>
</gene>
<comment type="caution">
    <text evidence="1">The sequence shown here is derived from an EMBL/GenBank/DDBJ whole genome shotgun (WGS) entry which is preliminary data.</text>
</comment>
<organism evidence="1 2">
    <name type="scientific">Shuttleworthella satelles DSM 14600</name>
    <dbReference type="NCBI Taxonomy" id="626523"/>
    <lineage>
        <taxon>Bacteria</taxon>
        <taxon>Bacillati</taxon>
        <taxon>Bacillota</taxon>
        <taxon>Clostridia</taxon>
        <taxon>Lachnospirales</taxon>
        <taxon>Lachnospiraceae</taxon>
        <taxon>Shuttleworthella</taxon>
    </lineage>
</organism>
<keyword evidence="2" id="KW-1185">Reference proteome</keyword>
<sequence length="68" mass="7387">MMHRAPVSFTVTIYFPFISPIAPSLRTAFGALTPHLSAPGSPLTADSHLPVHFVRCMDLCESDSLRSS</sequence>
<accession>C4GC46</accession>